<dbReference type="Pfam" id="PF14416">
    <property type="entry name" value="PMR5N"/>
    <property type="match status" value="1"/>
</dbReference>
<dbReference type="GO" id="GO:0000139">
    <property type="term" value="C:Golgi membrane"/>
    <property type="evidence" value="ECO:0007669"/>
    <property type="project" value="UniProtKB-SubCell"/>
</dbReference>
<evidence type="ECO:0000256" key="2">
    <source>
        <dbReference type="ARBA" id="ARBA00007727"/>
    </source>
</evidence>
<dbReference type="Gramene" id="OB06G19620.1">
    <property type="protein sequence ID" value="OB06G19620.1"/>
    <property type="gene ID" value="OB06G19620"/>
</dbReference>
<evidence type="ECO:0000256" key="5">
    <source>
        <dbReference type="ARBA" id="ARBA00022968"/>
    </source>
</evidence>
<keyword evidence="5" id="KW-0735">Signal-anchor</keyword>
<keyword evidence="3" id="KW-0808">Transferase</keyword>
<evidence type="ECO:0000256" key="8">
    <source>
        <dbReference type="ARBA" id="ARBA00023136"/>
    </source>
</evidence>
<organism evidence="13">
    <name type="scientific">Oryza brachyantha</name>
    <name type="common">malo sina</name>
    <dbReference type="NCBI Taxonomy" id="4533"/>
    <lineage>
        <taxon>Eukaryota</taxon>
        <taxon>Viridiplantae</taxon>
        <taxon>Streptophyta</taxon>
        <taxon>Embryophyta</taxon>
        <taxon>Tracheophyta</taxon>
        <taxon>Spermatophyta</taxon>
        <taxon>Magnoliopsida</taxon>
        <taxon>Liliopsida</taxon>
        <taxon>Poales</taxon>
        <taxon>Poaceae</taxon>
        <taxon>BOP clade</taxon>
        <taxon>Oryzoideae</taxon>
        <taxon>Oryzeae</taxon>
        <taxon>Oryzinae</taxon>
        <taxon>Oryza</taxon>
    </lineage>
</organism>
<keyword evidence="6" id="KW-1133">Transmembrane helix</keyword>
<name>J3MD68_ORYBR</name>
<evidence type="ECO:0000259" key="12">
    <source>
        <dbReference type="Pfam" id="PF14416"/>
    </source>
</evidence>
<keyword evidence="9" id="KW-1015">Disulfide bond</keyword>
<dbReference type="InterPro" id="IPR025846">
    <property type="entry name" value="TBL_N"/>
</dbReference>
<keyword evidence="10" id="KW-0325">Glycoprotein</keyword>
<keyword evidence="14" id="KW-1185">Reference proteome</keyword>
<dbReference type="InterPro" id="IPR026057">
    <property type="entry name" value="TBL_C"/>
</dbReference>
<dbReference type="AlphaFoldDB" id="J3MD68"/>
<evidence type="ECO:0000256" key="10">
    <source>
        <dbReference type="ARBA" id="ARBA00023180"/>
    </source>
</evidence>
<protein>
    <submittedName>
        <fullName evidence="13">Uncharacterized protein</fullName>
    </submittedName>
</protein>
<dbReference type="GO" id="GO:1990538">
    <property type="term" value="F:xylan O-acetyltransferase activity"/>
    <property type="evidence" value="ECO:0007669"/>
    <property type="project" value="UniProtKB-ARBA"/>
</dbReference>
<accession>J3MD68</accession>
<comment type="similarity">
    <text evidence="2">Belongs to the PC-esterase family. TBL subfamily.</text>
</comment>
<reference evidence="13" key="2">
    <citation type="submission" date="2013-04" db="UniProtKB">
        <authorList>
            <consortium name="EnsemblPlants"/>
        </authorList>
    </citation>
    <scope>IDENTIFICATION</scope>
</reference>
<dbReference type="PANTHER" id="PTHR32285:SF272">
    <property type="entry name" value="OS06G0273200 PROTEIN"/>
    <property type="match status" value="1"/>
</dbReference>
<reference evidence="13" key="1">
    <citation type="journal article" date="2013" name="Nat. Commun.">
        <title>Whole-genome sequencing of Oryza brachyantha reveals mechanisms underlying Oryza genome evolution.</title>
        <authorList>
            <person name="Chen J."/>
            <person name="Huang Q."/>
            <person name="Gao D."/>
            <person name="Wang J."/>
            <person name="Lang Y."/>
            <person name="Liu T."/>
            <person name="Li B."/>
            <person name="Bai Z."/>
            <person name="Luis Goicoechea J."/>
            <person name="Liang C."/>
            <person name="Chen C."/>
            <person name="Zhang W."/>
            <person name="Sun S."/>
            <person name="Liao Y."/>
            <person name="Zhang X."/>
            <person name="Yang L."/>
            <person name="Song C."/>
            <person name="Wang M."/>
            <person name="Shi J."/>
            <person name="Liu G."/>
            <person name="Liu J."/>
            <person name="Zhou H."/>
            <person name="Zhou W."/>
            <person name="Yu Q."/>
            <person name="An N."/>
            <person name="Chen Y."/>
            <person name="Cai Q."/>
            <person name="Wang B."/>
            <person name="Liu B."/>
            <person name="Min J."/>
            <person name="Huang Y."/>
            <person name="Wu H."/>
            <person name="Li Z."/>
            <person name="Zhang Y."/>
            <person name="Yin Y."/>
            <person name="Song W."/>
            <person name="Jiang J."/>
            <person name="Jackson S.A."/>
            <person name="Wing R.A."/>
            <person name="Wang J."/>
            <person name="Chen M."/>
        </authorList>
    </citation>
    <scope>NUCLEOTIDE SEQUENCE [LARGE SCALE GENOMIC DNA]</scope>
    <source>
        <strain evidence="13">cv. IRGC 101232</strain>
    </source>
</reference>
<evidence type="ECO:0000313" key="13">
    <source>
        <dbReference type="EnsemblPlants" id="OB06G19620.1"/>
    </source>
</evidence>
<dbReference type="PANTHER" id="PTHR32285">
    <property type="entry name" value="PROTEIN TRICHOME BIREFRINGENCE-LIKE 9-RELATED"/>
    <property type="match status" value="1"/>
</dbReference>
<dbReference type="EnsemblPlants" id="OB06G19620.1">
    <property type="protein sequence ID" value="OB06G19620.1"/>
    <property type="gene ID" value="OB06G19620"/>
</dbReference>
<keyword evidence="4" id="KW-0812">Transmembrane</keyword>
<evidence type="ECO:0000256" key="1">
    <source>
        <dbReference type="ARBA" id="ARBA00004323"/>
    </source>
</evidence>
<proteinExistence type="inferred from homology"/>
<keyword evidence="7" id="KW-0333">Golgi apparatus</keyword>
<sequence>MKKLLVVRRPRAAASLPALAVIAVLLLLLTAGRPSFLERYEPSIAPARTTTTTLKPSGSSSSSSSWKTVVRVPRDCDIFRGDWVPSGGGGDDDGAAPYYTNVTCGKIQEHQNCMKYGRPDLGFLRWRWRPERCELPRFDAAAFLELIRGRSLAFVGDSLARNHMQSLMCLLSKVEYPKDVSKTTNPEFRTMHYESHNFTVAVFWSPYLVTANQSGRAGGLWELYLDEPDAAWVTGVAGFDYVVVSAANWKYLSKKNLTRVEKKPGDSHFWSGLMMVKNTFLSCGSLKVHNGTYVRFWEDQWNGNTPFAARYPTLYNLVINKNESVAGVMSKRPLKVSFRRAIVGHNLKAWLEVVSKIIPIKLTEQNDTFWWEAQKNGCFSVNSMYKAIMYREVVPKKDMIWKLRIPLKIKIFMWYLKSGVIFRGTFWARQWSLLLKEEEGQKMREGCLMLEKRVSGFFAMKGWNLRKRLGD</sequence>
<evidence type="ECO:0000256" key="9">
    <source>
        <dbReference type="ARBA" id="ARBA00023157"/>
    </source>
</evidence>
<dbReference type="Pfam" id="PF13839">
    <property type="entry name" value="PC-Esterase"/>
    <property type="match status" value="1"/>
</dbReference>
<evidence type="ECO:0000256" key="3">
    <source>
        <dbReference type="ARBA" id="ARBA00022679"/>
    </source>
</evidence>
<dbReference type="InterPro" id="IPR029962">
    <property type="entry name" value="TBL"/>
</dbReference>
<keyword evidence="8" id="KW-0472">Membrane</keyword>
<evidence type="ECO:0000259" key="11">
    <source>
        <dbReference type="Pfam" id="PF13839"/>
    </source>
</evidence>
<comment type="subcellular location">
    <subcellularLocation>
        <location evidence="1">Golgi apparatus membrane</location>
        <topology evidence="1">Single-pass type II membrane protein</topology>
    </subcellularLocation>
</comment>
<feature type="domain" description="Trichome birefringence-like C-terminal" evidence="11">
    <location>
        <begin position="135"/>
        <end position="254"/>
    </location>
</feature>
<evidence type="ECO:0000313" key="14">
    <source>
        <dbReference type="Proteomes" id="UP000006038"/>
    </source>
</evidence>
<evidence type="ECO:0000256" key="4">
    <source>
        <dbReference type="ARBA" id="ARBA00022692"/>
    </source>
</evidence>
<evidence type="ECO:0000256" key="6">
    <source>
        <dbReference type="ARBA" id="ARBA00022989"/>
    </source>
</evidence>
<dbReference type="Proteomes" id="UP000006038">
    <property type="component" value="Chromosome 6"/>
</dbReference>
<evidence type="ECO:0000256" key="7">
    <source>
        <dbReference type="ARBA" id="ARBA00023034"/>
    </source>
</evidence>
<dbReference type="HOGENOM" id="CLU_580588_0_0_1"/>
<dbReference type="STRING" id="4533.J3MD68"/>
<feature type="domain" description="Trichome birefringence-like N-terminal" evidence="12">
    <location>
        <begin position="75"/>
        <end position="134"/>
    </location>
</feature>